<reference evidence="2 3" key="1">
    <citation type="journal article" date="2021" name="BMC Genomics">
        <title>Datura genome reveals duplications of psychoactive alkaloid biosynthetic genes and high mutation rate following tissue culture.</title>
        <authorList>
            <person name="Rajewski A."/>
            <person name="Carter-House D."/>
            <person name="Stajich J."/>
            <person name="Litt A."/>
        </authorList>
    </citation>
    <scope>NUCLEOTIDE SEQUENCE [LARGE SCALE GENOMIC DNA]</scope>
    <source>
        <strain evidence="2">AR-01</strain>
    </source>
</reference>
<evidence type="ECO:0000256" key="1">
    <source>
        <dbReference type="SAM" id="MobiDB-lite"/>
    </source>
</evidence>
<name>A0ABS8VBN3_DATST</name>
<comment type="caution">
    <text evidence="2">The sequence shown here is derived from an EMBL/GenBank/DDBJ whole genome shotgun (WGS) entry which is preliminary data.</text>
</comment>
<gene>
    <name evidence="2" type="ORF">HAX54_031786</name>
</gene>
<accession>A0ABS8VBN3</accession>
<evidence type="ECO:0000313" key="3">
    <source>
        <dbReference type="Proteomes" id="UP000823775"/>
    </source>
</evidence>
<organism evidence="2 3">
    <name type="scientific">Datura stramonium</name>
    <name type="common">Jimsonweed</name>
    <name type="synonym">Common thornapple</name>
    <dbReference type="NCBI Taxonomy" id="4076"/>
    <lineage>
        <taxon>Eukaryota</taxon>
        <taxon>Viridiplantae</taxon>
        <taxon>Streptophyta</taxon>
        <taxon>Embryophyta</taxon>
        <taxon>Tracheophyta</taxon>
        <taxon>Spermatophyta</taxon>
        <taxon>Magnoliopsida</taxon>
        <taxon>eudicotyledons</taxon>
        <taxon>Gunneridae</taxon>
        <taxon>Pentapetalae</taxon>
        <taxon>asterids</taxon>
        <taxon>lamiids</taxon>
        <taxon>Solanales</taxon>
        <taxon>Solanaceae</taxon>
        <taxon>Solanoideae</taxon>
        <taxon>Datureae</taxon>
        <taxon>Datura</taxon>
    </lineage>
</organism>
<feature type="compositionally biased region" description="Basic residues" evidence="1">
    <location>
        <begin position="16"/>
        <end position="25"/>
    </location>
</feature>
<dbReference type="Proteomes" id="UP000823775">
    <property type="component" value="Unassembled WGS sequence"/>
</dbReference>
<feature type="non-terminal residue" evidence="2">
    <location>
        <position position="61"/>
    </location>
</feature>
<protein>
    <submittedName>
        <fullName evidence="2">Uncharacterized protein</fullName>
    </submittedName>
</protein>
<feature type="compositionally biased region" description="Low complexity" evidence="1">
    <location>
        <begin position="26"/>
        <end position="37"/>
    </location>
</feature>
<proteinExistence type="predicted"/>
<feature type="region of interest" description="Disordered" evidence="1">
    <location>
        <begin position="1"/>
        <end position="61"/>
    </location>
</feature>
<keyword evidence="3" id="KW-1185">Reference proteome</keyword>
<dbReference type="EMBL" id="JACEIK010004026">
    <property type="protein sequence ID" value="MCD9643902.1"/>
    <property type="molecule type" value="Genomic_DNA"/>
</dbReference>
<sequence length="61" mass="6692">MASKGKEVVIYDPSLKRTRKGKKRASSSSSKASPARRFGAKAVEPHGLTRFNTQKKAKYAP</sequence>
<evidence type="ECO:0000313" key="2">
    <source>
        <dbReference type="EMBL" id="MCD9643902.1"/>
    </source>
</evidence>